<dbReference type="GO" id="GO:0005524">
    <property type="term" value="F:ATP binding"/>
    <property type="evidence" value="ECO:0007669"/>
    <property type="project" value="UniProtKB-KW"/>
</dbReference>
<keyword evidence="2" id="KW-0547">Nucleotide-binding</keyword>
<evidence type="ECO:0000256" key="1">
    <source>
        <dbReference type="ARBA" id="ARBA00004123"/>
    </source>
</evidence>
<dbReference type="InterPro" id="IPR016467">
    <property type="entry name" value="DNA_recomb/repair_RecA-like"/>
</dbReference>
<evidence type="ECO:0000256" key="6">
    <source>
        <dbReference type="ARBA" id="ARBA00023242"/>
    </source>
</evidence>
<dbReference type="OrthoDB" id="5957327at2759"/>
<dbReference type="AlphaFoldDB" id="A0A1I8NZN1"/>
<keyword evidence="5" id="KW-0234">DNA repair</keyword>
<dbReference type="Pfam" id="PF08423">
    <property type="entry name" value="Rad51"/>
    <property type="match status" value="1"/>
</dbReference>
<keyword evidence="10" id="KW-1185">Reference proteome</keyword>
<keyword evidence="4" id="KW-0067">ATP-binding</keyword>
<dbReference type="PANTHER" id="PTHR46239:SF1">
    <property type="entry name" value="DNA REPAIR PROTEIN RAD51 HOMOLOG 3"/>
    <property type="match status" value="1"/>
</dbReference>
<evidence type="ECO:0000259" key="8">
    <source>
        <dbReference type="PROSITE" id="PS50162"/>
    </source>
</evidence>
<dbReference type="GO" id="GO:0033063">
    <property type="term" value="C:Rad51B-Rad51C-Rad51D-XRCC2 complex"/>
    <property type="evidence" value="ECO:0007669"/>
    <property type="project" value="TreeGrafter"/>
</dbReference>
<keyword evidence="3" id="KW-0227">DNA damage</keyword>
<dbReference type="VEuPathDB" id="VectorBase:SCAU003487"/>
<comment type="subcellular location">
    <subcellularLocation>
        <location evidence="1">Nucleus</location>
    </subcellularLocation>
</comment>
<name>A0A1I8NZN1_STOCA</name>
<dbReference type="KEGG" id="scac:106096362"/>
<dbReference type="Gene3D" id="3.40.50.300">
    <property type="entry name" value="P-loop containing nucleotide triphosphate hydrolases"/>
    <property type="match status" value="1"/>
</dbReference>
<dbReference type="InterPro" id="IPR020588">
    <property type="entry name" value="RecA_ATP-bd"/>
</dbReference>
<dbReference type="Proteomes" id="UP000095300">
    <property type="component" value="Unassembled WGS sequence"/>
</dbReference>
<dbReference type="InterPro" id="IPR027417">
    <property type="entry name" value="P-loop_NTPase"/>
</dbReference>
<dbReference type="GO" id="GO:0008821">
    <property type="term" value="F:crossover junction DNA endonuclease activity"/>
    <property type="evidence" value="ECO:0007669"/>
    <property type="project" value="TreeGrafter"/>
</dbReference>
<protein>
    <recommendedName>
        <fullName evidence="7">DNA repair protein RAD51 homolog 3</fullName>
    </recommendedName>
</protein>
<dbReference type="InterPro" id="IPR052093">
    <property type="entry name" value="HR_Repair_Mediator"/>
</dbReference>
<dbReference type="GO" id="GO:0140664">
    <property type="term" value="F:ATP-dependent DNA damage sensor activity"/>
    <property type="evidence" value="ECO:0007669"/>
    <property type="project" value="InterPro"/>
</dbReference>
<evidence type="ECO:0000256" key="3">
    <source>
        <dbReference type="ARBA" id="ARBA00022763"/>
    </source>
</evidence>
<organism evidence="9 10">
    <name type="scientific">Stomoxys calcitrans</name>
    <name type="common">Stable fly</name>
    <name type="synonym">Conops calcitrans</name>
    <dbReference type="NCBI Taxonomy" id="35570"/>
    <lineage>
        <taxon>Eukaryota</taxon>
        <taxon>Metazoa</taxon>
        <taxon>Ecdysozoa</taxon>
        <taxon>Arthropoda</taxon>
        <taxon>Hexapoda</taxon>
        <taxon>Insecta</taxon>
        <taxon>Pterygota</taxon>
        <taxon>Neoptera</taxon>
        <taxon>Endopterygota</taxon>
        <taxon>Diptera</taxon>
        <taxon>Brachycera</taxon>
        <taxon>Muscomorpha</taxon>
        <taxon>Muscoidea</taxon>
        <taxon>Muscidae</taxon>
        <taxon>Stomoxys</taxon>
    </lineage>
</organism>
<dbReference type="SUPFAM" id="SSF52540">
    <property type="entry name" value="P-loop containing nucleoside triphosphate hydrolases"/>
    <property type="match status" value="1"/>
</dbReference>
<dbReference type="GO" id="GO:0033065">
    <property type="term" value="C:Rad51C-XRCC3 complex"/>
    <property type="evidence" value="ECO:0007669"/>
    <property type="project" value="TreeGrafter"/>
</dbReference>
<reference evidence="9" key="1">
    <citation type="submission" date="2020-05" db="UniProtKB">
        <authorList>
            <consortium name="EnsemblMetazoa"/>
        </authorList>
    </citation>
    <scope>IDENTIFICATION</scope>
    <source>
        <strain evidence="9">USDA</strain>
    </source>
</reference>
<evidence type="ECO:0000256" key="5">
    <source>
        <dbReference type="ARBA" id="ARBA00023204"/>
    </source>
</evidence>
<dbReference type="GO" id="GO:0005657">
    <property type="term" value="C:replication fork"/>
    <property type="evidence" value="ECO:0007669"/>
    <property type="project" value="TreeGrafter"/>
</dbReference>
<evidence type="ECO:0000256" key="4">
    <source>
        <dbReference type="ARBA" id="ARBA00022840"/>
    </source>
</evidence>
<dbReference type="GO" id="GO:0000400">
    <property type="term" value="F:four-way junction DNA binding"/>
    <property type="evidence" value="ECO:0007669"/>
    <property type="project" value="TreeGrafter"/>
</dbReference>
<dbReference type="PROSITE" id="PS50162">
    <property type="entry name" value="RECA_2"/>
    <property type="match status" value="1"/>
</dbReference>
<dbReference type="GO" id="GO:0000707">
    <property type="term" value="P:meiotic DNA recombinase assembly"/>
    <property type="evidence" value="ECO:0007669"/>
    <property type="project" value="TreeGrafter"/>
</dbReference>
<evidence type="ECO:0000313" key="9">
    <source>
        <dbReference type="EnsemblMetazoa" id="SCAU003487-PA"/>
    </source>
</evidence>
<evidence type="ECO:0000313" key="10">
    <source>
        <dbReference type="Proteomes" id="UP000095300"/>
    </source>
</evidence>
<evidence type="ECO:0000256" key="2">
    <source>
        <dbReference type="ARBA" id="ARBA00022741"/>
    </source>
</evidence>
<feature type="domain" description="RecA family profile 1" evidence="8">
    <location>
        <begin position="84"/>
        <end position="268"/>
    </location>
</feature>
<dbReference type="PIRSF" id="PIRSF005856">
    <property type="entry name" value="Rad51"/>
    <property type="match status" value="1"/>
</dbReference>
<gene>
    <name evidence="9" type="primary">106096362</name>
</gene>
<dbReference type="PROSITE" id="PS51257">
    <property type="entry name" value="PROKAR_LIPOPROTEIN"/>
    <property type="match status" value="1"/>
</dbReference>
<keyword evidence="6" id="KW-0539">Nucleus</keyword>
<dbReference type="InterPro" id="IPR013632">
    <property type="entry name" value="Rad51_C"/>
</dbReference>
<sequence>MNSAKAKESCNSCKLNRCMCLMLAGSAGCTNSLFSNEMQEKLDEKTENCMRQLQNGKGNAMNFVKVKGAMFQTSAFTYWRKEEESKKIISLIKDLDENLLGGISLRLITELCGGSGSGKTQLCLQFCINVQLPEEAGGLGSKAYYVDTNQGFSPYRLKEIAKHMETRCHQTFQKFHKQCTDFKLENILQNISYVYCNNYKDLMAIVLNLRNILNEDKKLKLIVIDSFSFILRQLEDVSLRTRVNYEILTDLQNLALEFDIAIIITNELTTRCIGNNWLVCPALGESHAHKINTRLLLSRDPNEDYHIVLIEKSVLCDKLAFRFKIKPGGIRSVLHRATE</sequence>
<dbReference type="PANTHER" id="PTHR46239">
    <property type="entry name" value="DNA REPAIR PROTEIN RAD51 HOMOLOG 3 RAD51C"/>
    <property type="match status" value="1"/>
</dbReference>
<proteinExistence type="predicted"/>
<dbReference type="EnsemblMetazoa" id="SCAU003487-RA">
    <property type="protein sequence ID" value="SCAU003487-PA"/>
    <property type="gene ID" value="SCAU003487"/>
</dbReference>
<dbReference type="STRING" id="35570.A0A1I8NZN1"/>
<accession>A0A1I8NZN1</accession>
<evidence type="ECO:0000256" key="7">
    <source>
        <dbReference type="ARBA" id="ARBA00040674"/>
    </source>
</evidence>
<dbReference type="GO" id="GO:0007131">
    <property type="term" value="P:reciprocal meiotic recombination"/>
    <property type="evidence" value="ECO:0007669"/>
    <property type="project" value="TreeGrafter"/>
</dbReference>